<dbReference type="Pfam" id="PF00520">
    <property type="entry name" value="Ion_trans"/>
    <property type="match status" value="1"/>
</dbReference>
<evidence type="ECO:0000256" key="1">
    <source>
        <dbReference type="ARBA" id="ARBA00004141"/>
    </source>
</evidence>
<dbReference type="Proteomes" id="UP001241605">
    <property type="component" value="Chromosome"/>
</dbReference>
<keyword evidence="5" id="KW-0631">Potassium channel</keyword>
<reference evidence="13 14" key="1">
    <citation type="submission" date="2023-05" db="EMBL/GenBank/DDBJ databases">
        <title>YMD87, complete Genome.</title>
        <authorList>
            <person name="Zhang J."/>
            <person name="Xu X."/>
        </authorList>
    </citation>
    <scope>NUCLEOTIDE SEQUENCE [LARGE SCALE GENOMIC DNA]</scope>
    <source>
        <strain evidence="13 14">YMD87</strain>
    </source>
</reference>
<evidence type="ECO:0000256" key="10">
    <source>
        <dbReference type="ARBA" id="ARBA00023303"/>
    </source>
</evidence>
<dbReference type="EMBL" id="CP124616">
    <property type="protein sequence ID" value="WGW04183.1"/>
    <property type="molecule type" value="Genomic_DNA"/>
</dbReference>
<keyword evidence="3" id="KW-0633">Potassium transport</keyword>
<keyword evidence="4 11" id="KW-0812">Transmembrane</keyword>
<dbReference type="InterPro" id="IPR047871">
    <property type="entry name" value="K_chnl_Slo-like"/>
</dbReference>
<evidence type="ECO:0000256" key="6">
    <source>
        <dbReference type="ARBA" id="ARBA00022958"/>
    </source>
</evidence>
<organism evidence="13 14">
    <name type="scientific">Tropicibacter oceani</name>
    <dbReference type="NCBI Taxonomy" id="3058420"/>
    <lineage>
        <taxon>Bacteria</taxon>
        <taxon>Pseudomonadati</taxon>
        <taxon>Pseudomonadota</taxon>
        <taxon>Alphaproteobacteria</taxon>
        <taxon>Rhodobacterales</taxon>
        <taxon>Roseobacteraceae</taxon>
        <taxon>Tropicibacter</taxon>
    </lineage>
</organism>
<comment type="subcellular location">
    <subcellularLocation>
        <location evidence="1">Membrane</location>
        <topology evidence="1">Multi-pass membrane protein</topology>
    </subcellularLocation>
</comment>
<dbReference type="Gene3D" id="1.10.287.70">
    <property type="match status" value="1"/>
</dbReference>
<evidence type="ECO:0000256" key="2">
    <source>
        <dbReference type="ARBA" id="ARBA00022448"/>
    </source>
</evidence>
<keyword evidence="8" id="KW-0406">Ion transport</keyword>
<dbReference type="SUPFAM" id="SSF81324">
    <property type="entry name" value="Voltage-gated potassium channels"/>
    <property type="match status" value="1"/>
</dbReference>
<evidence type="ECO:0000313" key="14">
    <source>
        <dbReference type="Proteomes" id="UP001241605"/>
    </source>
</evidence>
<dbReference type="PANTHER" id="PTHR10027:SF10">
    <property type="entry name" value="SLOWPOKE 2, ISOFORM D"/>
    <property type="match status" value="1"/>
</dbReference>
<name>A0ABY8QIB8_9RHOB</name>
<evidence type="ECO:0000256" key="7">
    <source>
        <dbReference type="ARBA" id="ARBA00022989"/>
    </source>
</evidence>
<proteinExistence type="predicted"/>
<dbReference type="InterPro" id="IPR027359">
    <property type="entry name" value="Volt_channel_dom_sf"/>
</dbReference>
<sequence length="253" mass="28513">MKNRIRELYAGDSAEAHRFRYALLVFDIVTILFVIATSFSHHGPVVETIDMVFGVFILADFAARIWISGSRWRLLSRPTTIADLIAVISFLAPLAGEGLGFLRVLRTLRLLHTYQLTKRLKQDFPYFERNHDVITAVLNLFVFIFVMTGIIYATQYPLNPQIQNYADALYFTVTALTTTGFGDITLPGTTGRMISVLVMIFGVTLFLRLVQVLFRPNKVRQPCQTCGLVLHDADAVHCKHCGAVIRIETEGQT</sequence>
<evidence type="ECO:0000256" key="11">
    <source>
        <dbReference type="SAM" id="Phobius"/>
    </source>
</evidence>
<feature type="transmembrane region" description="Helical" evidence="11">
    <location>
        <begin position="81"/>
        <end position="102"/>
    </location>
</feature>
<evidence type="ECO:0000256" key="4">
    <source>
        <dbReference type="ARBA" id="ARBA00022692"/>
    </source>
</evidence>
<accession>A0ABY8QIB8</accession>
<gene>
    <name evidence="13" type="ORF">QF118_01210</name>
</gene>
<keyword evidence="9 11" id="KW-0472">Membrane</keyword>
<keyword evidence="14" id="KW-1185">Reference proteome</keyword>
<feature type="transmembrane region" description="Helical" evidence="11">
    <location>
        <begin position="192"/>
        <end position="210"/>
    </location>
</feature>
<keyword evidence="7 11" id="KW-1133">Transmembrane helix</keyword>
<evidence type="ECO:0000259" key="12">
    <source>
        <dbReference type="Pfam" id="PF00520"/>
    </source>
</evidence>
<dbReference type="Gene3D" id="1.20.120.350">
    <property type="entry name" value="Voltage-gated potassium channels. Chain C"/>
    <property type="match status" value="1"/>
</dbReference>
<evidence type="ECO:0000256" key="8">
    <source>
        <dbReference type="ARBA" id="ARBA00023065"/>
    </source>
</evidence>
<feature type="transmembrane region" description="Helical" evidence="11">
    <location>
        <begin position="133"/>
        <end position="153"/>
    </location>
</feature>
<dbReference type="PANTHER" id="PTHR10027">
    <property type="entry name" value="CALCIUM-ACTIVATED POTASSIUM CHANNEL ALPHA CHAIN"/>
    <property type="match status" value="1"/>
</dbReference>
<protein>
    <submittedName>
        <fullName evidence="13">Ion transporter</fullName>
    </submittedName>
</protein>
<keyword evidence="10" id="KW-0407">Ion channel</keyword>
<dbReference type="RefSeq" id="WP_282300814.1">
    <property type="nucleotide sequence ID" value="NZ_CP124616.1"/>
</dbReference>
<evidence type="ECO:0000313" key="13">
    <source>
        <dbReference type="EMBL" id="WGW04183.1"/>
    </source>
</evidence>
<evidence type="ECO:0000256" key="9">
    <source>
        <dbReference type="ARBA" id="ARBA00023136"/>
    </source>
</evidence>
<feature type="transmembrane region" description="Helical" evidence="11">
    <location>
        <begin position="21"/>
        <end position="39"/>
    </location>
</feature>
<dbReference type="InterPro" id="IPR005821">
    <property type="entry name" value="Ion_trans_dom"/>
</dbReference>
<evidence type="ECO:0000256" key="3">
    <source>
        <dbReference type="ARBA" id="ARBA00022538"/>
    </source>
</evidence>
<feature type="domain" description="Ion transport" evidence="12">
    <location>
        <begin position="24"/>
        <end position="207"/>
    </location>
</feature>
<keyword evidence="2" id="KW-0813">Transport</keyword>
<keyword evidence="6" id="KW-0630">Potassium</keyword>
<evidence type="ECO:0000256" key="5">
    <source>
        <dbReference type="ARBA" id="ARBA00022826"/>
    </source>
</evidence>